<evidence type="ECO:0000313" key="1">
    <source>
        <dbReference type="EMBL" id="RKP08915.1"/>
    </source>
</evidence>
<reference evidence="2" key="1">
    <citation type="journal article" date="2018" name="Nat. Microbiol.">
        <title>Leveraging single-cell genomics to expand the fungal tree of life.</title>
        <authorList>
            <person name="Ahrendt S.R."/>
            <person name="Quandt C.A."/>
            <person name="Ciobanu D."/>
            <person name="Clum A."/>
            <person name="Salamov A."/>
            <person name="Andreopoulos B."/>
            <person name="Cheng J.F."/>
            <person name="Woyke T."/>
            <person name="Pelin A."/>
            <person name="Henrissat B."/>
            <person name="Reynolds N.K."/>
            <person name="Benny G.L."/>
            <person name="Smith M.E."/>
            <person name="James T.Y."/>
            <person name="Grigoriev I.V."/>
        </authorList>
    </citation>
    <scope>NUCLEOTIDE SEQUENCE [LARGE SCALE GENOMIC DNA]</scope>
    <source>
        <strain evidence="2">RSA 1356</strain>
    </source>
</reference>
<proteinExistence type="predicted"/>
<organism evidence="1 2">
    <name type="scientific">Thamnocephalis sphaerospora</name>
    <dbReference type="NCBI Taxonomy" id="78915"/>
    <lineage>
        <taxon>Eukaryota</taxon>
        <taxon>Fungi</taxon>
        <taxon>Fungi incertae sedis</taxon>
        <taxon>Zoopagomycota</taxon>
        <taxon>Zoopagomycotina</taxon>
        <taxon>Zoopagomycetes</taxon>
        <taxon>Zoopagales</taxon>
        <taxon>Sigmoideomycetaceae</taxon>
        <taxon>Thamnocephalis</taxon>
    </lineage>
</organism>
<gene>
    <name evidence="1" type="ORF">THASP1DRAFT_23167</name>
</gene>
<protein>
    <submittedName>
        <fullName evidence="1">Uncharacterized protein</fullName>
    </submittedName>
</protein>
<sequence>MPEAADECDRLIRHTVVHVSGTVQVDAAKVRREAGTEATRTDAELFSPDEERRQTAQLQARIEQAVYFGTFDQNPLSFELGSQISGNLDVAVLKVCGEILTSSSKHAPTMLNVSLQLAERLKCAKSIMDFINSCGLQHR</sequence>
<dbReference type="STRING" id="78915.A0A4P9XS38"/>
<dbReference type="OrthoDB" id="103454at2759"/>
<accession>A0A4P9XS38</accession>
<dbReference type="EMBL" id="KZ992558">
    <property type="protein sequence ID" value="RKP08915.1"/>
    <property type="molecule type" value="Genomic_DNA"/>
</dbReference>
<dbReference type="AlphaFoldDB" id="A0A4P9XS38"/>
<dbReference type="Proteomes" id="UP000271241">
    <property type="component" value="Unassembled WGS sequence"/>
</dbReference>
<keyword evidence="2" id="KW-1185">Reference proteome</keyword>
<evidence type="ECO:0000313" key="2">
    <source>
        <dbReference type="Proteomes" id="UP000271241"/>
    </source>
</evidence>
<name>A0A4P9XS38_9FUNG</name>
<feature type="non-terminal residue" evidence="1">
    <location>
        <position position="139"/>
    </location>
</feature>